<dbReference type="FunCoup" id="A3LTF5">
    <property type="interactions" value="989"/>
</dbReference>
<dbReference type="GO" id="GO:0005634">
    <property type="term" value="C:nucleus"/>
    <property type="evidence" value="ECO:0007669"/>
    <property type="project" value="TreeGrafter"/>
</dbReference>
<keyword evidence="3 11" id="KW-0645">Protease</keyword>
<dbReference type="SUPFAM" id="SSF57850">
    <property type="entry name" value="RING/U-box"/>
    <property type="match status" value="1"/>
</dbReference>
<dbReference type="RefSeq" id="XP_001384426.2">
    <property type="nucleotide sequence ID" value="XM_001384389.1"/>
</dbReference>
<evidence type="ECO:0000256" key="7">
    <source>
        <dbReference type="ARBA" id="ARBA00022786"/>
    </source>
</evidence>
<gene>
    <name evidence="20" type="ORF">PICST_65573</name>
</gene>
<dbReference type="PANTHER" id="PTHR24006:SF664">
    <property type="entry name" value="UBIQUITIN CARBOXYL-TERMINAL HYDROLASE"/>
    <property type="match status" value="1"/>
</dbReference>
<dbReference type="InterPro" id="IPR009060">
    <property type="entry name" value="UBA-like_sf"/>
</dbReference>
<keyword evidence="7 11" id="KW-0833">Ubl conjugation pathway</keyword>
<dbReference type="InterPro" id="IPR018200">
    <property type="entry name" value="USP_CS"/>
</dbReference>
<feature type="domain" description="UBA" evidence="17">
    <location>
        <begin position="654"/>
        <end position="694"/>
    </location>
</feature>
<evidence type="ECO:0000256" key="10">
    <source>
        <dbReference type="ARBA" id="ARBA00022833"/>
    </source>
</evidence>
<dbReference type="SUPFAM" id="SSF54001">
    <property type="entry name" value="Cysteine proteinases"/>
    <property type="match status" value="1"/>
</dbReference>
<dbReference type="FunFam" id="3.30.40.10:FF:000396">
    <property type="entry name" value="Ubiquitin carboxyl-terminal hydrolase"/>
    <property type="match status" value="1"/>
</dbReference>
<dbReference type="Pfam" id="PF00627">
    <property type="entry name" value="UBA"/>
    <property type="match status" value="2"/>
</dbReference>
<dbReference type="PROSITE" id="PS00973">
    <property type="entry name" value="USP_2"/>
    <property type="match status" value="1"/>
</dbReference>
<feature type="binding site" evidence="13">
    <location>
        <position position="186"/>
    </location>
    <ligand>
        <name>Zn(2+)</name>
        <dbReference type="ChEBI" id="CHEBI:29105"/>
    </ligand>
</feature>
<dbReference type="GO" id="GO:0004843">
    <property type="term" value="F:cysteine-type deubiquitinase activity"/>
    <property type="evidence" value="ECO:0007669"/>
    <property type="project" value="UniProtKB-UniRule"/>
</dbReference>
<dbReference type="Gene3D" id="3.30.40.10">
    <property type="entry name" value="Zinc/RING finger domain, C3HC4 (zinc finger)"/>
    <property type="match status" value="2"/>
</dbReference>
<dbReference type="GO" id="GO:0016579">
    <property type="term" value="P:protein deubiquitination"/>
    <property type="evidence" value="ECO:0007669"/>
    <property type="project" value="InterPro"/>
</dbReference>
<dbReference type="FunFam" id="1.10.8.10:FF:000086">
    <property type="entry name" value="Ubiquitin carboxyl-terminal hydrolase"/>
    <property type="match status" value="1"/>
</dbReference>
<dbReference type="KEGG" id="pic:PICST_65573"/>
<accession>A3LTF5</accession>
<keyword evidence="10 11" id="KW-0862">Zinc</keyword>
<dbReference type="InterPro" id="IPR041432">
    <property type="entry name" value="UBP13_Znf-UBP_var"/>
</dbReference>
<dbReference type="InterPro" id="IPR013083">
    <property type="entry name" value="Znf_RING/FYVE/PHD"/>
</dbReference>
<feature type="binding site" evidence="13">
    <location>
        <position position="220"/>
    </location>
    <ligand>
        <name>Zn(2+)</name>
        <dbReference type="ChEBI" id="CHEBI:29105"/>
    </ligand>
</feature>
<evidence type="ECO:0000256" key="14">
    <source>
        <dbReference type="PROSITE-ProRule" id="PRU00502"/>
    </source>
</evidence>
<feature type="active site" description="Nucleophile" evidence="12">
    <location>
        <position position="325"/>
    </location>
</feature>
<comment type="catalytic activity">
    <reaction evidence="1 11 15">
        <text>Thiol-dependent hydrolysis of ester, thioester, amide, peptide and isopeptide bonds formed by the C-terminal Gly of ubiquitin (a 76-residue protein attached to proteins as an intracellular targeting signal).</text>
        <dbReference type="EC" id="3.4.19.12"/>
    </reaction>
</comment>
<dbReference type="MEROPS" id="C19.089"/>
<sequence length="803" mass="90170">MSESLLDIPAGVPDSVPANSRIYKDDCMYTFDTPENNDLGLDVDLKSYQAFSRTDEYNFTFENYAKTGNNWYLNINKTLKPEEERNKLLYDENGQKSQKLQKLEVREVPDDELYDTKLSIYDAADDISYPIEKLTLRFQNLVNEILTANSSNRNDEIKQWEQEIFPCEHSVDVEQFDVGTVDLSRCAECELTENLWICLHCGTLGCGRQQFGTALKGNSHALSHFEKTDHPVAVKLGSLSADSEDSCDVYCYRCNDEVKVPNLAEKLLRFGLDLKSTVKTEKSLVELNIDQNMNYDFKLEGPDGSKLVPVYGKGLTGFLNLGNSCYLNSVVQSLFDLESYQNYFADLSIPDTENPARDLKTQLLKIYDGLLSGRYSKPGSLKGDDYQLGLKPSSFKNLIGENHEEFKTQRQQDAFEFLIYLLDKIDNEFGLSLNKELNYLFTSKTVCFNCKHGSSHIDLADNLSVNIEDKVISLDEDTGKKQYEPVNFIDCFRAYCANEAIEGYRCDNCGSDTAGVAIKSGGFRTFPNVLIVNAKRIKLENWVPVKIDVPIEIPDRLDISEFKAPVFASDEVEDEPDSEDTKGTAFEPSREALDTLLAMGFPETRCLKALFNTGNNSAEDAMNWLFAHMEDVDIDEPFDSSQISPQQSASASAGPSQDAIDNLTAMGFSQQLAKKALVLNGNDVNSAVEWLFTNPDDDGVIVESGDASKAVVNLSKEKEDLKEQLLESGDSTNGKYELQSVICHKGTSPHTGHYVVFIKKVIDGQEKWVLFNDEKVVVCGEDSLQDMRTNGYVYFFKKVQQHS</sequence>
<evidence type="ECO:0000256" key="4">
    <source>
        <dbReference type="ARBA" id="ARBA00022723"/>
    </source>
</evidence>
<dbReference type="Pfam" id="PF00443">
    <property type="entry name" value="UCH"/>
    <property type="match status" value="1"/>
</dbReference>
<protein>
    <recommendedName>
        <fullName evidence="11 15">Ubiquitin carboxyl-terminal hydrolase</fullName>
        <ecNumber evidence="11 15">3.4.19.12</ecNumber>
    </recommendedName>
</protein>
<dbReference type="SMART" id="SM00290">
    <property type="entry name" value="ZnF_UBP"/>
    <property type="match status" value="1"/>
</dbReference>
<dbReference type="Pfam" id="PF17807">
    <property type="entry name" value="zf-UBP_var"/>
    <property type="match status" value="1"/>
</dbReference>
<keyword evidence="8 11" id="KW-0378">Hydrolase</keyword>
<dbReference type="SUPFAM" id="SSF46934">
    <property type="entry name" value="UBA-like"/>
    <property type="match status" value="1"/>
</dbReference>
<dbReference type="SMART" id="SM00165">
    <property type="entry name" value="UBA"/>
    <property type="match status" value="2"/>
</dbReference>
<name>A3LTF5_PICST</name>
<keyword evidence="9 11" id="KW-0788">Thiol protease</keyword>
<keyword evidence="6 14" id="KW-0863">Zinc-finger</keyword>
<evidence type="ECO:0000256" key="5">
    <source>
        <dbReference type="ARBA" id="ARBA00022737"/>
    </source>
</evidence>
<feature type="domain" description="UBA" evidence="17">
    <location>
        <begin position="587"/>
        <end position="628"/>
    </location>
</feature>
<dbReference type="InterPro" id="IPR001607">
    <property type="entry name" value="Znf_UBP"/>
</dbReference>
<dbReference type="PROSITE" id="PS50030">
    <property type="entry name" value="UBA"/>
    <property type="match status" value="2"/>
</dbReference>
<evidence type="ECO:0000256" key="2">
    <source>
        <dbReference type="ARBA" id="ARBA00009085"/>
    </source>
</evidence>
<dbReference type="PROSITE" id="PS50271">
    <property type="entry name" value="ZF_UBP"/>
    <property type="match status" value="1"/>
</dbReference>
<feature type="active site" description="Proton acceptor" evidence="12">
    <location>
        <position position="753"/>
    </location>
</feature>
<feature type="compositionally biased region" description="Low complexity" evidence="16">
    <location>
        <begin position="639"/>
        <end position="658"/>
    </location>
</feature>
<reference evidence="20 21" key="1">
    <citation type="journal article" date="2007" name="Nat. Biotechnol.">
        <title>Genome sequence of the lignocellulose-bioconverting and xylose-fermenting yeast Pichia stipitis.</title>
        <authorList>
            <person name="Jeffries T.W."/>
            <person name="Grigoriev I.V."/>
            <person name="Grimwood J."/>
            <person name="Laplaza J.M."/>
            <person name="Aerts A."/>
            <person name="Salamov A."/>
            <person name="Schmutz J."/>
            <person name="Lindquist E."/>
            <person name="Dehal P."/>
            <person name="Shapiro H."/>
            <person name="Jin Y.S."/>
            <person name="Passoth V."/>
            <person name="Richardson P.M."/>
        </authorList>
    </citation>
    <scope>NUCLEOTIDE SEQUENCE [LARGE SCALE GENOMIC DNA]</scope>
    <source>
        <strain evidence="21">ATCC 58785 / CBS 6054 / NBRC 10063 / NRRL Y-11545</strain>
    </source>
</reference>
<dbReference type="HOGENOM" id="CLU_009884_1_0_1"/>
<dbReference type="OrthoDB" id="361536at2759"/>
<evidence type="ECO:0000256" key="15">
    <source>
        <dbReference type="RuleBase" id="RU366025"/>
    </source>
</evidence>
<dbReference type="GO" id="GO:0006508">
    <property type="term" value="P:proteolysis"/>
    <property type="evidence" value="ECO:0007669"/>
    <property type="project" value="UniProtKB-KW"/>
</dbReference>
<dbReference type="InterPro" id="IPR028889">
    <property type="entry name" value="USP"/>
</dbReference>
<organism evidence="20 21">
    <name type="scientific">Scheffersomyces stipitis (strain ATCC 58785 / CBS 6054 / NBRC 10063 / NRRL Y-11545)</name>
    <name type="common">Yeast</name>
    <name type="synonym">Pichia stipitis</name>
    <dbReference type="NCBI Taxonomy" id="322104"/>
    <lineage>
        <taxon>Eukaryota</taxon>
        <taxon>Fungi</taxon>
        <taxon>Dikarya</taxon>
        <taxon>Ascomycota</taxon>
        <taxon>Saccharomycotina</taxon>
        <taxon>Pichiomycetes</taxon>
        <taxon>Debaryomycetaceae</taxon>
        <taxon>Scheffersomyces</taxon>
    </lineage>
</organism>
<evidence type="ECO:0000256" key="12">
    <source>
        <dbReference type="PIRSR" id="PIRSR016308-1"/>
    </source>
</evidence>
<evidence type="ECO:0000313" key="21">
    <source>
        <dbReference type="Proteomes" id="UP000002258"/>
    </source>
</evidence>
<dbReference type="GO" id="GO:0005829">
    <property type="term" value="C:cytosol"/>
    <property type="evidence" value="ECO:0007669"/>
    <property type="project" value="TreeGrafter"/>
</dbReference>
<dbReference type="CDD" id="cd14385">
    <property type="entry name" value="UBA1_spUBP14_like"/>
    <property type="match status" value="1"/>
</dbReference>
<dbReference type="OMA" id="FVPCEHT"/>
<feature type="domain" description="USP" evidence="18">
    <location>
        <begin position="316"/>
        <end position="799"/>
    </location>
</feature>
<evidence type="ECO:0000256" key="8">
    <source>
        <dbReference type="ARBA" id="ARBA00022801"/>
    </source>
</evidence>
<dbReference type="PROSITE" id="PS00972">
    <property type="entry name" value="USP_1"/>
    <property type="match status" value="1"/>
</dbReference>
<keyword evidence="5" id="KW-0677">Repeat</keyword>
<dbReference type="Gene3D" id="1.10.8.10">
    <property type="entry name" value="DNA helicase RuvA subunit, C-terminal domain"/>
    <property type="match status" value="2"/>
</dbReference>
<dbReference type="STRING" id="322104.A3LTF5"/>
<evidence type="ECO:0000256" key="13">
    <source>
        <dbReference type="PIRSR" id="PIRSR016308-3"/>
    </source>
</evidence>
<keyword evidence="4 11" id="KW-0479">Metal-binding</keyword>
<dbReference type="EC" id="3.4.19.12" evidence="11 15"/>
<dbReference type="GeneID" id="4839038"/>
<dbReference type="Proteomes" id="UP000002258">
    <property type="component" value="Chromosome 4"/>
</dbReference>
<dbReference type="InParanoid" id="A3LTF5"/>
<dbReference type="AlphaFoldDB" id="A3LTF5"/>
<evidence type="ECO:0000259" key="17">
    <source>
        <dbReference type="PROSITE" id="PS50030"/>
    </source>
</evidence>
<dbReference type="EMBL" id="CP000498">
    <property type="protein sequence ID" value="ABN66397.2"/>
    <property type="molecule type" value="Genomic_DNA"/>
</dbReference>
<dbReference type="PANTHER" id="PTHR24006">
    <property type="entry name" value="UBIQUITIN CARBOXYL-TERMINAL HYDROLASE"/>
    <property type="match status" value="1"/>
</dbReference>
<evidence type="ECO:0000256" key="16">
    <source>
        <dbReference type="SAM" id="MobiDB-lite"/>
    </source>
</evidence>
<evidence type="ECO:0000256" key="11">
    <source>
        <dbReference type="PIRNR" id="PIRNR016308"/>
    </source>
</evidence>
<feature type="binding site" evidence="13">
    <location>
        <position position="206"/>
    </location>
    <ligand>
        <name>Zn(2+)</name>
        <dbReference type="ChEBI" id="CHEBI:29105"/>
    </ligand>
</feature>
<evidence type="ECO:0000256" key="3">
    <source>
        <dbReference type="ARBA" id="ARBA00022670"/>
    </source>
</evidence>
<keyword evidence="21" id="KW-1185">Reference proteome</keyword>
<dbReference type="PIRSF" id="PIRSF016308">
    <property type="entry name" value="UBP"/>
    <property type="match status" value="1"/>
</dbReference>
<dbReference type="InterPro" id="IPR001394">
    <property type="entry name" value="Peptidase_C19_UCH"/>
</dbReference>
<evidence type="ECO:0000259" key="18">
    <source>
        <dbReference type="PROSITE" id="PS50235"/>
    </source>
</evidence>
<evidence type="ECO:0000256" key="9">
    <source>
        <dbReference type="ARBA" id="ARBA00022807"/>
    </source>
</evidence>
<dbReference type="Gene3D" id="3.90.70.10">
    <property type="entry name" value="Cysteine proteinases"/>
    <property type="match status" value="2"/>
</dbReference>
<feature type="region of interest" description="Disordered" evidence="16">
    <location>
        <begin position="636"/>
        <end position="658"/>
    </location>
</feature>
<dbReference type="InterPro" id="IPR015940">
    <property type="entry name" value="UBA"/>
</dbReference>
<evidence type="ECO:0000259" key="19">
    <source>
        <dbReference type="PROSITE" id="PS50271"/>
    </source>
</evidence>
<feature type="domain" description="UBP-type" evidence="19">
    <location>
        <begin position="162"/>
        <end position="274"/>
    </location>
</feature>
<evidence type="ECO:0000256" key="6">
    <source>
        <dbReference type="ARBA" id="ARBA00022771"/>
    </source>
</evidence>
<dbReference type="InterPro" id="IPR033864">
    <property type="entry name" value="UBA2_scUBP14-like"/>
</dbReference>
<proteinExistence type="inferred from homology"/>
<dbReference type="InterPro" id="IPR038765">
    <property type="entry name" value="Papain-like_cys_pep_sf"/>
</dbReference>
<feature type="binding site" evidence="13">
    <location>
        <position position="189"/>
    </location>
    <ligand>
        <name>Zn(2+)</name>
        <dbReference type="ChEBI" id="CHEBI:29105"/>
    </ligand>
</feature>
<dbReference type="CDD" id="cd14298">
    <property type="entry name" value="UBA2_scUBP14_like"/>
    <property type="match status" value="1"/>
</dbReference>
<evidence type="ECO:0000313" key="20">
    <source>
        <dbReference type="EMBL" id="ABN66397.2"/>
    </source>
</evidence>
<dbReference type="eggNOG" id="KOG0944">
    <property type="taxonomic scope" value="Eukaryota"/>
</dbReference>
<dbReference type="CDD" id="cd02658">
    <property type="entry name" value="Peptidase_C19B"/>
    <property type="match status" value="1"/>
</dbReference>
<evidence type="ECO:0000256" key="1">
    <source>
        <dbReference type="ARBA" id="ARBA00000707"/>
    </source>
</evidence>
<dbReference type="GO" id="GO:0008270">
    <property type="term" value="F:zinc ion binding"/>
    <property type="evidence" value="ECO:0007669"/>
    <property type="project" value="UniProtKB-UniRule"/>
</dbReference>
<dbReference type="Pfam" id="PF02148">
    <property type="entry name" value="zf-UBP"/>
    <property type="match status" value="1"/>
</dbReference>
<dbReference type="InterPro" id="IPR016652">
    <property type="entry name" value="Ubiquitinyl_hydrolase"/>
</dbReference>
<dbReference type="InterPro" id="IPR050164">
    <property type="entry name" value="Peptidase_C19"/>
</dbReference>
<comment type="similarity">
    <text evidence="2 11 15">Belongs to the peptidase C19 family.</text>
</comment>
<dbReference type="PROSITE" id="PS50235">
    <property type="entry name" value="USP_3"/>
    <property type="match status" value="1"/>
</dbReference>